<evidence type="ECO:0000313" key="2">
    <source>
        <dbReference type="EMBL" id="KDR66902.1"/>
    </source>
</evidence>
<gene>
    <name evidence="2" type="ORF">GALMADRAFT_80370</name>
</gene>
<organism evidence="2 3">
    <name type="scientific">Galerina marginata (strain CBS 339.88)</name>
    <dbReference type="NCBI Taxonomy" id="685588"/>
    <lineage>
        <taxon>Eukaryota</taxon>
        <taxon>Fungi</taxon>
        <taxon>Dikarya</taxon>
        <taxon>Basidiomycota</taxon>
        <taxon>Agaricomycotina</taxon>
        <taxon>Agaricomycetes</taxon>
        <taxon>Agaricomycetidae</taxon>
        <taxon>Agaricales</taxon>
        <taxon>Agaricineae</taxon>
        <taxon>Strophariaceae</taxon>
        <taxon>Galerina</taxon>
    </lineage>
</organism>
<evidence type="ECO:0000256" key="1">
    <source>
        <dbReference type="SAM" id="MobiDB-lite"/>
    </source>
</evidence>
<evidence type="ECO:0000313" key="3">
    <source>
        <dbReference type="Proteomes" id="UP000027222"/>
    </source>
</evidence>
<feature type="region of interest" description="Disordered" evidence="1">
    <location>
        <begin position="38"/>
        <end position="61"/>
    </location>
</feature>
<reference evidence="3" key="1">
    <citation type="journal article" date="2014" name="Proc. Natl. Acad. Sci. U.S.A.">
        <title>Extensive sampling of basidiomycete genomes demonstrates inadequacy of the white-rot/brown-rot paradigm for wood decay fungi.</title>
        <authorList>
            <person name="Riley R."/>
            <person name="Salamov A.A."/>
            <person name="Brown D.W."/>
            <person name="Nagy L.G."/>
            <person name="Floudas D."/>
            <person name="Held B.W."/>
            <person name="Levasseur A."/>
            <person name="Lombard V."/>
            <person name="Morin E."/>
            <person name="Otillar R."/>
            <person name="Lindquist E.A."/>
            <person name="Sun H."/>
            <person name="LaButti K.M."/>
            <person name="Schmutz J."/>
            <person name="Jabbour D."/>
            <person name="Luo H."/>
            <person name="Baker S.E."/>
            <person name="Pisabarro A.G."/>
            <person name="Walton J.D."/>
            <person name="Blanchette R.A."/>
            <person name="Henrissat B."/>
            <person name="Martin F."/>
            <person name="Cullen D."/>
            <person name="Hibbett D.S."/>
            <person name="Grigoriev I.V."/>
        </authorList>
    </citation>
    <scope>NUCLEOTIDE SEQUENCE [LARGE SCALE GENOMIC DNA]</scope>
    <source>
        <strain evidence="3">CBS 339.88</strain>
    </source>
</reference>
<dbReference type="OrthoDB" id="2993174at2759"/>
<name>A0A067SAE7_GALM3</name>
<sequence length="518" mass="57574">MDSNVRAVRSFKKLKPIAEVPATPQYITDFLPSPPNSLLLSSPSSNDRHVSSSDTSPVSSLGSPFNELGSLGGSSSLWHQPRLIQPPQSDAQKLAFKFERMEAFLKDSGFDSVGEFLKILFYNHSRVTGEPDPRGSCHVKAVSRFLQGRNKIKMADIIPLLYGHKHSAPSPSSPRYSERHAPFSSSVPPTEIFYARPCLFTWATNLVAAYIHREIYELGDKDESVHLRASTNGRQPDRVNLITWEALGKFSIAGLCEKYKDRAPVSWHLTESMAASRKNGTVILKKRRPHPIIQVGAISSFILARNHYANGDLAMVLGVWHFAAKSHIDVKRVYSRLGNIVSDTTIRKALDTLTGSSLSALRAAIQDATERGETEFALIIDNVQEYCQVYEGGIARENILKVGTAATAVRLDDCKPGAFDCKSHLLRVVQKERKELTVHSLWNDIDWLHQRSHRMREGRKTVVQPLGTNAEKEIETQGMARAIIDFDQQMGVTPEAARPFVGVITTPVGFARVGRPWG</sequence>
<protein>
    <submittedName>
        <fullName evidence="2">Uncharacterized protein</fullName>
    </submittedName>
</protein>
<dbReference type="Proteomes" id="UP000027222">
    <property type="component" value="Unassembled WGS sequence"/>
</dbReference>
<keyword evidence="3" id="KW-1185">Reference proteome</keyword>
<dbReference type="STRING" id="685588.A0A067SAE7"/>
<feature type="compositionally biased region" description="Low complexity" evidence="1">
    <location>
        <begin position="52"/>
        <end position="61"/>
    </location>
</feature>
<dbReference type="EMBL" id="KL142419">
    <property type="protein sequence ID" value="KDR66902.1"/>
    <property type="molecule type" value="Genomic_DNA"/>
</dbReference>
<proteinExistence type="predicted"/>
<dbReference type="AlphaFoldDB" id="A0A067SAE7"/>
<accession>A0A067SAE7</accession>
<dbReference type="HOGENOM" id="CLU_040059_0_0_1"/>